<dbReference type="Proteomes" id="UP001303046">
    <property type="component" value="Unassembled WGS sequence"/>
</dbReference>
<accession>A0ABR1ELD7</accession>
<keyword evidence="4" id="KW-0067">ATP-binding</keyword>
<dbReference type="EMBL" id="JAVFWL010000006">
    <property type="protein sequence ID" value="KAK6763323.1"/>
    <property type="molecule type" value="Genomic_DNA"/>
</dbReference>
<evidence type="ECO:0000313" key="9">
    <source>
        <dbReference type="Proteomes" id="UP001303046"/>
    </source>
</evidence>
<evidence type="ECO:0000256" key="5">
    <source>
        <dbReference type="ARBA" id="ARBA00038035"/>
    </source>
</evidence>
<dbReference type="PANTHER" id="PTHR48013">
    <property type="entry name" value="DUAL SPECIFICITY MITOGEN-ACTIVATED PROTEIN KINASE KINASE 5-RELATED"/>
    <property type="match status" value="1"/>
</dbReference>
<dbReference type="EC" id="2.7.12.2" evidence="6"/>
<keyword evidence="1" id="KW-0808">Transferase</keyword>
<keyword evidence="9" id="KW-1185">Reference proteome</keyword>
<sequence>MQAIALGDDIIPPIKSTTARLRSDEEYPLDVRKFGAVGDVAFDSHDRPVLLSFVVRSQERNREAQHQSKLNLAGSEEGDNTETLAVNKDQYQSWLQLNQINQSYVINMSTFKDSRQGHYKKKFRQRVSINIVLRIRKINEVMICMEAMATCLDLLLKRTGNLAIPEPIIGKMSVSVVKALHYLKENHNVIHRDVKPSNVLLDWNGIVKLCDFGISGFLIESRARSKLAGCPPYMAPEREDTPYDIRSDVWSFGITLVELATGHFPYEGSDFQIISSILELPSPSLKTADGFTVEFCDLVDLCLRRKVEERPRYATILRHLFIVKNEKADTDVSEWFSEIMM</sequence>
<dbReference type="SMART" id="SM00220">
    <property type="entry name" value="S_TKc"/>
    <property type="match status" value="1"/>
</dbReference>
<protein>
    <recommendedName>
        <fullName evidence="6">mitogen-activated protein kinase kinase</fullName>
        <ecNumber evidence="6">2.7.12.2</ecNumber>
    </recommendedName>
</protein>
<dbReference type="PROSITE" id="PS50011">
    <property type="entry name" value="PROTEIN_KINASE_DOM"/>
    <property type="match status" value="1"/>
</dbReference>
<evidence type="ECO:0000256" key="6">
    <source>
        <dbReference type="ARBA" id="ARBA00038999"/>
    </source>
</evidence>
<evidence type="ECO:0000256" key="4">
    <source>
        <dbReference type="ARBA" id="ARBA00022840"/>
    </source>
</evidence>
<evidence type="ECO:0000259" key="7">
    <source>
        <dbReference type="PROSITE" id="PS50011"/>
    </source>
</evidence>
<keyword evidence="3" id="KW-0418">Kinase</keyword>
<proteinExistence type="inferred from homology"/>
<evidence type="ECO:0000256" key="2">
    <source>
        <dbReference type="ARBA" id="ARBA00022741"/>
    </source>
</evidence>
<comment type="similarity">
    <text evidence="5">Belongs to the protein kinase superfamily. STE Ser/Thr protein kinase family. MAP kinase kinase subfamily.</text>
</comment>
<dbReference type="SUPFAM" id="SSF56112">
    <property type="entry name" value="Protein kinase-like (PK-like)"/>
    <property type="match status" value="1"/>
</dbReference>
<dbReference type="InterPro" id="IPR000719">
    <property type="entry name" value="Prot_kinase_dom"/>
</dbReference>
<dbReference type="InterPro" id="IPR011009">
    <property type="entry name" value="Kinase-like_dom_sf"/>
</dbReference>
<dbReference type="InterPro" id="IPR008271">
    <property type="entry name" value="Ser/Thr_kinase_AS"/>
</dbReference>
<dbReference type="PANTHER" id="PTHR48013:SF11">
    <property type="entry name" value="LICORNE"/>
    <property type="match status" value="1"/>
</dbReference>
<dbReference type="Gene3D" id="1.10.510.10">
    <property type="entry name" value="Transferase(Phosphotransferase) domain 1"/>
    <property type="match status" value="1"/>
</dbReference>
<reference evidence="8 9" key="1">
    <citation type="submission" date="2023-08" db="EMBL/GenBank/DDBJ databases">
        <title>A Necator americanus chromosomal reference genome.</title>
        <authorList>
            <person name="Ilik V."/>
            <person name="Petrzelkova K.J."/>
            <person name="Pardy F."/>
            <person name="Fuh T."/>
            <person name="Niatou-Singa F.S."/>
            <person name="Gouil Q."/>
            <person name="Baker L."/>
            <person name="Ritchie M.E."/>
            <person name="Jex A.R."/>
            <person name="Gazzola D."/>
            <person name="Li H."/>
            <person name="Toshio Fujiwara R."/>
            <person name="Zhan B."/>
            <person name="Aroian R.V."/>
            <person name="Pafco B."/>
            <person name="Schwarz E.M."/>
        </authorList>
    </citation>
    <scope>NUCLEOTIDE SEQUENCE [LARGE SCALE GENOMIC DNA]</scope>
    <source>
        <strain evidence="8 9">Aroian</strain>
        <tissue evidence="8">Whole animal</tissue>
    </source>
</reference>
<feature type="domain" description="Protein kinase" evidence="7">
    <location>
        <begin position="26"/>
        <end position="322"/>
    </location>
</feature>
<evidence type="ECO:0000313" key="8">
    <source>
        <dbReference type="EMBL" id="KAK6763323.1"/>
    </source>
</evidence>
<comment type="caution">
    <text evidence="8">The sequence shown here is derived from an EMBL/GenBank/DDBJ whole genome shotgun (WGS) entry which is preliminary data.</text>
</comment>
<evidence type="ECO:0000256" key="1">
    <source>
        <dbReference type="ARBA" id="ARBA00022679"/>
    </source>
</evidence>
<keyword evidence="2" id="KW-0547">Nucleotide-binding</keyword>
<name>A0ABR1ELD7_NECAM</name>
<dbReference type="Pfam" id="PF00069">
    <property type="entry name" value="Pkinase"/>
    <property type="match status" value="1"/>
</dbReference>
<gene>
    <name evidence="8" type="primary">Necator_chrX.g24034</name>
    <name evidence="8" type="ORF">RB195_023869</name>
</gene>
<dbReference type="PROSITE" id="PS00108">
    <property type="entry name" value="PROTEIN_KINASE_ST"/>
    <property type="match status" value="1"/>
</dbReference>
<evidence type="ECO:0000256" key="3">
    <source>
        <dbReference type="ARBA" id="ARBA00022777"/>
    </source>
</evidence>
<organism evidence="8 9">
    <name type="scientific">Necator americanus</name>
    <name type="common">Human hookworm</name>
    <dbReference type="NCBI Taxonomy" id="51031"/>
    <lineage>
        <taxon>Eukaryota</taxon>
        <taxon>Metazoa</taxon>
        <taxon>Ecdysozoa</taxon>
        <taxon>Nematoda</taxon>
        <taxon>Chromadorea</taxon>
        <taxon>Rhabditida</taxon>
        <taxon>Rhabditina</taxon>
        <taxon>Rhabditomorpha</taxon>
        <taxon>Strongyloidea</taxon>
        <taxon>Ancylostomatidae</taxon>
        <taxon>Bunostominae</taxon>
        <taxon>Necator</taxon>
    </lineage>
</organism>